<organism evidence="3 4">
    <name type="scientific">Fonsecaea multimorphosa CBS 102226</name>
    <dbReference type="NCBI Taxonomy" id="1442371"/>
    <lineage>
        <taxon>Eukaryota</taxon>
        <taxon>Fungi</taxon>
        <taxon>Dikarya</taxon>
        <taxon>Ascomycota</taxon>
        <taxon>Pezizomycotina</taxon>
        <taxon>Eurotiomycetes</taxon>
        <taxon>Chaetothyriomycetidae</taxon>
        <taxon>Chaetothyriales</taxon>
        <taxon>Herpotrichiellaceae</taxon>
        <taxon>Fonsecaea</taxon>
    </lineage>
</organism>
<accession>A0A0D2H7C0</accession>
<dbReference type="STRING" id="1442371.A0A0D2H7C0"/>
<dbReference type="Gene3D" id="3.40.50.720">
    <property type="entry name" value="NAD(P)-binding Rossmann-like Domain"/>
    <property type="match status" value="1"/>
</dbReference>
<dbReference type="FunFam" id="3.40.50.720:FF:000084">
    <property type="entry name" value="Short-chain dehydrogenase reductase"/>
    <property type="match status" value="1"/>
</dbReference>
<evidence type="ECO:0000313" key="3">
    <source>
        <dbReference type="EMBL" id="KIX97750.1"/>
    </source>
</evidence>
<dbReference type="EMBL" id="KN848073">
    <property type="protein sequence ID" value="KIX97750.1"/>
    <property type="molecule type" value="Genomic_DNA"/>
</dbReference>
<sequence length="264" mass="27653">MGVLQGGILTVTGAASGMGREVALAFAREGARGLVIGDLAQEGLAETKKMVTEKWPAVEVVASSLDVSDEASVKAFVDLAVSKFGSIDYSVHAAGVAPQMLTVMDSQSDALQKCIAVNYKGVFLCCRAIIAQMLKQSPMQGLQVCGSIINITSLAGHGGAFQNLPSYTGSKAAPEALTRVLAQDFGPEKIRVNSIAPGFTLTPMLKKHAKLEDMEYVANVTPMRRLANPEDIANACVLMSSSLAGFITGQSLAVDGGLSLEHYC</sequence>
<proteinExistence type="inferred from homology"/>
<reference evidence="3 4" key="1">
    <citation type="submission" date="2015-01" db="EMBL/GenBank/DDBJ databases">
        <title>The Genome Sequence of Fonsecaea multimorphosa CBS 102226.</title>
        <authorList>
            <consortium name="The Broad Institute Genomics Platform"/>
            <person name="Cuomo C."/>
            <person name="de Hoog S."/>
            <person name="Gorbushina A."/>
            <person name="Stielow B."/>
            <person name="Teixiera M."/>
            <person name="Abouelleil A."/>
            <person name="Chapman S.B."/>
            <person name="Priest M."/>
            <person name="Young S.K."/>
            <person name="Wortman J."/>
            <person name="Nusbaum C."/>
            <person name="Birren B."/>
        </authorList>
    </citation>
    <scope>NUCLEOTIDE SEQUENCE [LARGE SCALE GENOMIC DNA]</scope>
    <source>
        <strain evidence="3 4">CBS 102226</strain>
    </source>
</reference>
<evidence type="ECO:0000313" key="4">
    <source>
        <dbReference type="Proteomes" id="UP000053411"/>
    </source>
</evidence>
<dbReference type="VEuPathDB" id="FungiDB:Z520_06528"/>
<dbReference type="PRINTS" id="PR00080">
    <property type="entry name" value="SDRFAMILY"/>
</dbReference>
<dbReference type="SUPFAM" id="SSF51735">
    <property type="entry name" value="NAD(P)-binding Rossmann-fold domains"/>
    <property type="match status" value="1"/>
</dbReference>
<keyword evidence="2" id="KW-0521">NADP</keyword>
<dbReference type="Pfam" id="PF13561">
    <property type="entry name" value="adh_short_C2"/>
    <property type="match status" value="1"/>
</dbReference>
<evidence type="ECO:0000256" key="2">
    <source>
        <dbReference type="ARBA" id="ARBA00022857"/>
    </source>
</evidence>
<dbReference type="GO" id="GO:0016616">
    <property type="term" value="F:oxidoreductase activity, acting on the CH-OH group of donors, NAD or NADP as acceptor"/>
    <property type="evidence" value="ECO:0007669"/>
    <property type="project" value="TreeGrafter"/>
</dbReference>
<dbReference type="RefSeq" id="XP_016631873.1">
    <property type="nucleotide sequence ID" value="XM_016777028.1"/>
</dbReference>
<evidence type="ECO:0000256" key="1">
    <source>
        <dbReference type="ARBA" id="ARBA00006484"/>
    </source>
</evidence>
<comment type="similarity">
    <text evidence="1">Belongs to the short-chain dehydrogenases/reductases (SDR) family.</text>
</comment>
<dbReference type="GeneID" id="27712274"/>
<dbReference type="InterPro" id="IPR002347">
    <property type="entry name" value="SDR_fam"/>
</dbReference>
<dbReference type="PANTHER" id="PTHR42760">
    <property type="entry name" value="SHORT-CHAIN DEHYDROGENASES/REDUCTASES FAMILY MEMBER"/>
    <property type="match status" value="1"/>
</dbReference>
<protein>
    <submittedName>
        <fullName evidence="3">Uncharacterized protein</fullName>
    </submittedName>
</protein>
<dbReference type="InterPro" id="IPR036291">
    <property type="entry name" value="NAD(P)-bd_dom_sf"/>
</dbReference>
<dbReference type="OrthoDB" id="5840532at2759"/>
<dbReference type="Proteomes" id="UP000053411">
    <property type="component" value="Unassembled WGS sequence"/>
</dbReference>
<name>A0A0D2H7C0_9EURO</name>
<dbReference type="AlphaFoldDB" id="A0A0D2H7C0"/>
<dbReference type="PRINTS" id="PR00081">
    <property type="entry name" value="GDHRDH"/>
</dbReference>
<keyword evidence="4" id="KW-1185">Reference proteome</keyword>
<dbReference type="CDD" id="cd05233">
    <property type="entry name" value="SDR_c"/>
    <property type="match status" value="1"/>
</dbReference>
<gene>
    <name evidence="3" type="ORF">Z520_06528</name>
</gene>